<dbReference type="PANTHER" id="PTHR40572">
    <property type="entry name" value="PROTEIN BAX"/>
    <property type="match status" value="1"/>
</dbReference>
<sequence>MSAGVKLTAMAATLVLAFGWGALHKPADFQPEYDQDNATLDALPPLPAWAMADLPDFTDYHDTAEKKAAFFSFLYPRIVLANTRVLMLRDNLEILERKPKLTGQEMAWLKRQAKRLRVDADIASPEMYEVLNRRLDVIPPSLIMAQAANESAWGTSRFATQGNNLFGQWCFTKGCGLVPRSRVEGATHEVAAFASPYESIRAYITNINRHDSYQALRNTREQAREKDRFPGGVALAQGLIGYSERGAAYVEEIQAMIRHNNLGYYDKEYKALIGSSNTLPELLRLATGDESAFTPGGIAKSEG</sequence>
<evidence type="ECO:0000259" key="2">
    <source>
        <dbReference type="Pfam" id="PF01832"/>
    </source>
</evidence>
<keyword evidence="1" id="KW-0732">Signal</keyword>
<dbReference type="PANTHER" id="PTHR40572:SF1">
    <property type="entry name" value="PROTEIN BAX"/>
    <property type="match status" value="1"/>
</dbReference>
<dbReference type="RefSeq" id="WP_131481061.1">
    <property type="nucleotide sequence ID" value="NZ_SJDL01000010.1"/>
</dbReference>
<dbReference type="InterPro" id="IPR053195">
    <property type="entry name" value="Bax-like"/>
</dbReference>
<dbReference type="InterPro" id="IPR002901">
    <property type="entry name" value="MGlyc_endo_b_GlcNAc-like_dom"/>
</dbReference>
<dbReference type="Proteomes" id="UP000313645">
    <property type="component" value="Unassembled WGS sequence"/>
</dbReference>
<reference evidence="3 4" key="1">
    <citation type="submission" date="2019-02" db="EMBL/GenBank/DDBJ databases">
        <title>Marinobacter halodurans sp. nov., a marine bacterium isolated from sea tidal flat.</title>
        <authorList>
            <person name="Yoo Y."/>
            <person name="Lee D.W."/>
            <person name="Kim B.S."/>
            <person name="Kim J.-J."/>
        </authorList>
    </citation>
    <scope>NUCLEOTIDE SEQUENCE [LARGE SCALE GENOMIC DNA]</scope>
    <source>
        <strain evidence="3 4">YJ-S3-2</strain>
    </source>
</reference>
<evidence type="ECO:0000313" key="3">
    <source>
        <dbReference type="EMBL" id="TBW56728.1"/>
    </source>
</evidence>
<feature type="domain" description="Mannosyl-glycoprotein endo-beta-N-acetylglucosamidase-like" evidence="2">
    <location>
        <begin position="129"/>
        <end position="262"/>
    </location>
</feature>
<name>A0ABY1ZP64_9GAMM</name>
<evidence type="ECO:0000256" key="1">
    <source>
        <dbReference type="SAM" id="SignalP"/>
    </source>
</evidence>
<organism evidence="3 4">
    <name type="scientific">Marinobacter halodurans</name>
    <dbReference type="NCBI Taxonomy" id="2528979"/>
    <lineage>
        <taxon>Bacteria</taxon>
        <taxon>Pseudomonadati</taxon>
        <taxon>Pseudomonadota</taxon>
        <taxon>Gammaproteobacteria</taxon>
        <taxon>Pseudomonadales</taxon>
        <taxon>Marinobacteraceae</taxon>
        <taxon>Marinobacter</taxon>
    </lineage>
</organism>
<feature type="chain" id="PRO_5045699558" evidence="1">
    <location>
        <begin position="18"/>
        <end position="303"/>
    </location>
</feature>
<comment type="caution">
    <text evidence="3">The sequence shown here is derived from an EMBL/GenBank/DDBJ whole genome shotgun (WGS) entry which is preliminary data.</text>
</comment>
<feature type="signal peptide" evidence="1">
    <location>
        <begin position="1"/>
        <end position="17"/>
    </location>
</feature>
<keyword evidence="4" id="KW-1185">Reference proteome</keyword>
<accession>A0ABY1ZP64</accession>
<proteinExistence type="predicted"/>
<dbReference type="Gene3D" id="1.10.530.10">
    <property type="match status" value="1"/>
</dbReference>
<dbReference type="EMBL" id="SJDL01000010">
    <property type="protein sequence ID" value="TBW56728.1"/>
    <property type="molecule type" value="Genomic_DNA"/>
</dbReference>
<protein>
    <submittedName>
        <fullName evidence="3">Bax protein</fullName>
    </submittedName>
</protein>
<gene>
    <name evidence="3" type="ORF">EZI54_08785</name>
</gene>
<dbReference type="Pfam" id="PF01832">
    <property type="entry name" value="Glucosaminidase"/>
    <property type="match status" value="1"/>
</dbReference>
<evidence type="ECO:0000313" key="4">
    <source>
        <dbReference type="Proteomes" id="UP000313645"/>
    </source>
</evidence>